<proteinExistence type="predicted"/>
<reference evidence="4 5" key="1">
    <citation type="submission" date="2019-08" db="EMBL/GenBank/DDBJ databases">
        <title>Bacillus genomes from the desert of Cuatro Cienegas, Coahuila.</title>
        <authorList>
            <person name="Olmedo-Alvarez G."/>
        </authorList>
    </citation>
    <scope>NUCLEOTIDE SEQUENCE [LARGE SCALE GENOMIC DNA]</scope>
    <source>
        <strain evidence="4 5">CH128b_4D</strain>
    </source>
</reference>
<name>A0A5D4MJB5_9BACI</name>
<dbReference type="Proteomes" id="UP000325182">
    <property type="component" value="Unassembled WGS sequence"/>
</dbReference>
<dbReference type="Gene3D" id="3.30.1380.20">
    <property type="entry name" value="Trafficking protein particle complex subunit 3"/>
    <property type="match status" value="1"/>
</dbReference>
<dbReference type="InterPro" id="IPR024096">
    <property type="entry name" value="NO_sig/Golgi_transp_ligand-bd"/>
</dbReference>
<dbReference type="Pfam" id="PF01740">
    <property type="entry name" value="STAS"/>
    <property type="match status" value="1"/>
</dbReference>
<keyword evidence="2" id="KW-0175">Coiled coil</keyword>
<evidence type="ECO:0000313" key="4">
    <source>
        <dbReference type="EMBL" id="TYS01394.1"/>
    </source>
</evidence>
<accession>A0A5D4MJB5</accession>
<dbReference type="InterPro" id="IPR051932">
    <property type="entry name" value="Bact_StressResp_Reg"/>
</dbReference>
<dbReference type="EMBL" id="VTEG01000001">
    <property type="protein sequence ID" value="TYS01394.1"/>
    <property type="molecule type" value="Genomic_DNA"/>
</dbReference>
<dbReference type="CDD" id="cd07041">
    <property type="entry name" value="STAS_RsbR_RsbS_like"/>
    <property type="match status" value="1"/>
</dbReference>
<sequence>MTVFDKNINGSEFHWDMEKGEFQFENDEVVLFWVNTAFKTLLDSIEEIAGEKEAKLVLETAGYRTGITVSKFYSETIGKAEEILKKLPNTYLTAGWGKTDIVSVSFEEKTAVIRVQNGWEYKVNTAQEKDHEGTFLPGHWAGVFSSLFGETVWYEVTKSQIAGDEFSEYRFYPSSVTPSLNVNTLITEQKKAAQAELDTITRERTEFLSETIKEISSPIIPVMESILVVPLVGPYNELRAEELLDRTLLNLPRYKATHLIVDLTSLKGVDDYTLTFIDKFVQATSILGTKCILVGISAELSMQITNRGHKINRVPCFSILQQGVMHALHELGFELSKK</sequence>
<feature type="coiled-coil region" evidence="2">
    <location>
        <begin position="183"/>
        <end position="210"/>
    </location>
</feature>
<evidence type="ECO:0000313" key="5">
    <source>
        <dbReference type="Proteomes" id="UP000325182"/>
    </source>
</evidence>
<protein>
    <submittedName>
        <fullName evidence="4">STAS domain-containing protein</fullName>
    </submittedName>
</protein>
<gene>
    <name evidence="4" type="ORF">FZC84_01695</name>
</gene>
<evidence type="ECO:0000256" key="2">
    <source>
        <dbReference type="SAM" id="Coils"/>
    </source>
</evidence>
<dbReference type="SUPFAM" id="SSF111126">
    <property type="entry name" value="Ligand-binding domain in the NO signalling and Golgi transport"/>
    <property type="match status" value="1"/>
</dbReference>
<dbReference type="InterPro" id="IPR002645">
    <property type="entry name" value="STAS_dom"/>
</dbReference>
<dbReference type="Gene3D" id="3.30.750.24">
    <property type="entry name" value="STAS domain"/>
    <property type="match status" value="1"/>
</dbReference>
<organism evidence="4 5">
    <name type="scientific">Rossellomorea vietnamensis</name>
    <dbReference type="NCBI Taxonomy" id="218284"/>
    <lineage>
        <taxon>Bacteria</taxon>
        <taxon>Bacillati</taxon>
        <taxon>Bacillota</taxon>
        <taxon>Bacilli</taxon>
        <taxon>Bacillales</taxon>
        <taxon>Bacillaceae</taxon>
        <taxon>Rossellomorea</taxon>
    </lineage>
</organism>
<feature type="domain" description="STAS" evidence="3">
    <location>
        <begin position="216"/>
        <end position="327"/>
    </location>
</feature>
<dbReference type="PANTHER" id="PTHR33745">
    <property type="entry name" value="RSBT ANTAGONIST PROTEIN RSBS-RELATED"/>
    <property type="match status" value="1"/>
</dbReference>
<evidence type="ECO:0000256" key="1">
    <source>
        <dbReference type="ARBA" id="ARBA00022553"/>
    </source>
</evidence>
<dbReference type="SUPFAM" id="SSF52091">
    <property type="entry name" value="SpoIIaa-like"/>
    <property type="match status" value="1"/>
</dbReference>
<dbReference type="AlphaFoldDB" id="A0A5D4MJB5"/>
<dbReference type="InterPro" id="IPR036513">
    <property type="entry name" value="STAS_dom_sf"/>
</dbReference>
<dbReference type="RefSeq" id="WP_148952736.1">
    <property type="nucleotide sequence ID" value="NZ_VTEG01000001.1"/>
</dbReference>
<keyword evidence="1" id="KW-0597">Phosphoprotein</keyword>
<dbReference type="PROSITE" id="PS50801">
    <property type="entry name" value="STAS"/>
    <property type="match status" value="1"/>
</dbReference>
<evidence type="ECO:0000259" key="3">
    <source>
        <dbReference type="PROSITE" id="PS50801"/>
    </source>
</evidence>
<comment type="caution">
    <text evidence="4">The sequence shown here is derived from an EMBL/GenBank/DDBJ whole genome shotgun (WGS) entry which is preliminary data.</text>
</comment>
<dbReference type="PANTHER" id="PTHR33745:SF3">
    <property type="entry name" value="RSBT CO-ANTAGONIST PROTEIN RSBRC"/>
    <property type="match status" value="1"/>
</dbReference>